<protein>
    <recommendedName>
        <fullName evidence="3">Lanthionine synthetase-like protein</fullName>
    </recommendedName>
</protein>
<dbReference type="InterPro" id="IPR007822">
    <property type="entry name" value="LANC-like"/>
</dbReference>
<accession>A0ABS9BEN8</accession>
<evidence type="ECO:0000313" key="1">
    <source>
        <dbReference type="EMBL" id="MCF1713613.1"/>
    </source>
</evidence>
<keyword evidence="2" id="KW-1185">Reference proteome</keyword>
<comment type="caution">
    <text evidence="1">The sequence shown here is derived from an EMBL/GenBank/DDBJ whole genome shotgun (WGS) entry which is preliminary data.</text>
</comment>
<gene>
    <name evidence="1" type="ORF">L0U88_03095</name>
</gene>
<reference evidence="1 2" key="1">
    <citation type="submission" date="2022-01" db="EMBL/GenBank/DDBJ databases">
        <title>Flavihumibacter sp. nov., isolated from sediment of a river.</title>
        <authorList>
            <person name="Liu H."/>
        </authorList>
    </citation>
    <scope>NUCLEOTIDE SEQUENCE [LARGE SCALE GENOMIC DNA]</scope>
    <source>
        <strain evidence="1 2">RY-1</strain>
    </source>
</reference>
<dbReference type="Gene3D" id="1.50.10.20">
    <property type="match status" value="1"/>
</dbReference>
<dbReference type="RefSeq" id="WP_234864141.1">
    <property type="nucleotide sequence ID" value="NZ_JAKEVY010000001.1"/>
</dbReference>
<dbReference type="EMBL" id="JAKEVY010000001">
    <property type="protein sequence ID" value="MCF1713613.1"/>
    <property type="molecule type" value="Genomic_DNA"/>
</dbReference>
<dbReference type="PRINTS" id="PR01955">
    <property type="entry name" value="LANCFRANKIA"/>
</dbReference>
<evidence type="ECO:0008006" key="3">
    <source>
        <dbReference type="Google" id="ProtNLM"/>
    </source>
</evidence>
<dbReference type="Pfam" id="PF05147">
    <property type="entry name" value="LANC_like"/>
    <property type="match status" value="1"/>
</dbReference>
<organism evidence="1 2">
    <name type="scientific">Flavihumibacter fluminis</name>
    <dbReference type="NCBI Taxonomy" id="2909236"/>
    <lineage>
        <taxon>Bacteria</taxon>
        <taxon>Pseudomonadati</taxon>
        <taxon>Bacteroidota</taxon>
        <taxon>Chitinophagia</taxon>
        <taxon>Chitinophagales</taxon>
        <taxon>Chitinophagaceae</taxon>
        <taxon>Flavihumibacter</taxon>
    </lineage>
</organism>
<proteinExistence type="predicted"/>
<sequence>MQVNPYPVDFSATVSAGIPKDIISQIKTIDHAINSGTAVNDSLFLGKLGLSLYHYTSFEYTGAEDHIEKGRNYLDEVFSHFNESGSSLLNPSLSTGLGGFMSLLNYLTKKQYIYQDLHEFEEIDKFLLKQALHQVEHDFNDYLHGAFGVLNYFIDRLPDPAIQLHAECLIEAILRKVVHNKQGSFIRNYIVSKEETSEINLSLSHGQTGFILVLLKAFEEGLLYEQLHDTIRSMISLLLKQTMPTDPENNRHSIFPNSVHEATQEKTYNNRMAWCYGDLNQAFLLYKVGVSFGIKQYIEIADLIGASSLERLDASSTMCVDAQLCHGAAGIAAMYNSLSRVSGHAYYKKASATWIQRCLELLKRGHINLDYEDRDLSLLEGLPGISLVLQDAVYPNKGQWKEFFLIN</sequence>
<evidence type="ECO:0000313" key="2">
    <source>
        <dbReference type="Proteomes" id="UP001200145"/>
    </source>
</evidence>
<dbReference type="PRINTS" id="PR01950">
    <property type="entry name" value="LANCSUPER"/>
</dbReference>
<dbReference type="SUPFAM" id="SSF158745">
    <property type="entry name" value="LanC-like"/>
    <property type="match status" value="1"/>
</dbReference>
<dbReference type="SMART" id="SM01260">
    <property type="entry name" value="LANC_like"/>
    <property type="match status" value="1"/>
</dbReference>
<dbReference type="PANTHER" id="PTHR12736:SF7">
    <property type="entry name" value="LANC-LIKE PROTEIN 3"/>
    <property type="match status" value="1"/>
</dbReference>
<name>A0ABS9BEN8_9BACT</name>
<dbReference type="Proteomes" id="UP001200145">
    <property type="component" value="Unassembled WGS sequence"/>
</dbReference>
<dbReference type="PANTHER" id="PTHR12736">
    <property type="entry name" value="LANC-LIKE PROTEIN"/>
    <property type="match status" value="1"/>
</dbReference>